<accession>A0ACC2TAQ2</accession>
<comment type="caution">
    <text evidence="1">The sequence shown here is derived from an EMBL/GenBank/DDBJ whole genome shotgun (WGS) entry which is preliminary data.</text>
</comment>
<proteinExistence type="predicted"/>
<gene>
    <name evidence="1" type="ORF">DSO57_1034816</name>
</gene>
<keyword evidence="2" id="KW-1185">Reference proteome</keyword>
<evidence type="ECO:0000313" key="1">
    <source>
        <dbReference type="EMBL" id="KAJ9071662.1"/>
    </source>
</evidence>
<organism evidence="1 2">
    <name type="scientific">Entomophthora muscae</name>
    <dbReference type="NCBI Taxonomy" id="34485"/>
    <lineage>
        <taxon>Eukaryota</taxon>
        <taxon>Fungi</taxon>
        <taxon>Fungi incertae sedis</taxon>
        <taxon>Zoopagomycota</taxon>
        <taxon>Entomophthoromycotina</taxon>
        <taxon>Entomophthoromycetes</taxon>
        <taxon>Entomophthorales</taxon>
        <taxon>Entomophthoraceae</taxon>
        <taxon>Entomophthora</taxon>
    </lineage>
</organism>
<protein>
    <submittedName>
        <fullName evidence="1">Uncharacterized protein</fullName>
    </submittedName>
</protein>
<dbReference type="Proteomes" id="UP001165960">
    <property type="component" value="Unassembled WGS sequence"/>
</dbReference>
<sequence>MTDTPLGALISSAQSFSLGGPSSSASACGGLTPEKCGRAVQQSIGPAAWGNPGSGYSKTCQSPKDNSLNGHQIDANLGPSKTQTYAEVAACLNEVKTKLIFNSSNDHHQLPAFCPERVVQLNYSGDIVNSGGGITHCHFYSPEQALPGSPALETLSQDPCPASALSANLNPAKIKEAKYHGIKILATTRLPPSPETNLLNCPRHYTVPWEPPLDLYTLLNTPNPAYLEYNLETILIANPLARTRSTKFIGHKGNRVEILLLLFKDKYNYLPVYFVPMTPPLTLRPDFPLKPTAAVETTSNQLFGVL</sequence>
<dbReference type="EMBL" id="QTSX02003136">
    <property type="protein sequence ID" value="KAJ9071662.1"/>
    <property type="molecule type" value="Genomic_DNA"/>
</dbReference>
<reference evidence="1" key="1">
    <citation type="submission" date="2022-04" db="EMBL/GenBank/DDBJ databases">
        <title>Genome of the entomopathogenic fungus Entomophthora muscae.</title>
        <authorList>
            <person name="Elya C."/>
            <person name="Lovett B.R."/>
            <person name="Lee E."/>
            <person name="Macias A.M."/>
            <person name="Hajek A.E."/>
            <person name="De Bivort B.L."/>
            <person name="Kasson M.T."/>
            <person name="De Fine Licht H.H."/>
            <person name="Stajich J.E."/>
        </authorList>
    </citation>
    <scope>NUCLEOTIDE SEQUENCE</scope>
    <source>
        <strain evidence="1">Berkeley</strain>
    </source>
</reference>
<evidence type="ECO:0000313" key="2">
    <source>
        <dbReference type="Proteomes" id="UP001165960"/>
    </source>
</evidence>
<name>A0ACC2TAQ2_9FUNG</name>